<feature type="non-terminal residue" evidence="1">
    <location>
        <position position="201"/>
    </location>
</feature>
<organism evidence="1 2">
    <name type="scientific">Nesidiocoris tenuis</name>
    <dbReference type="NCBI Taxonomy" id="355587"/>
    <lineage>
        <taxon>Eukaryota</taxon>
        <taxon>Metazoa</taxon>
        <taxon>Ecdysozoa</taxon>
        <taxon>Arthropoda</taxon>
        <taxon>Hexapoda</taxon>
        <taxon>Insecta</taxon>
        <taxon>Pterygota</taxon>
        <taxon>Neoptera</taxon>
        <taxon>Paraneoptera</taxon>
        <taxon>Hemiptera</taxon>
        <taxon>Heteroptera</taxon>
        <taxon>Panheteroptera</taxon>
        <taxon>Cimicomorpha</taxon>
        <taxon>Miridae</taxon>
        <taxon>Dicyphina</taxon>
        <taxon>Nesidiocoris</taxon>
    </lineage>
</organism>
<dbReference type="AlphaFoldDB" id="A0A6H5GL83"/>
<evidence type="ECO:0000313" key="2">
    <source>
        <dbReference type="Proteomes" id="UP000479000"/>
    </source>
</evidence>
<dbReference type="Proteomes" id="UP000479000">
    <property type="component" value="Unassembled WGS sequence"/>
</dbReference>
<gene>
    <name evidence="1" type="ORF">NTEN_LOCUS10231</name>
</gene>
<name>A0A6H5GL83_9HEMI</name>
<evidence type="ECO:0000313" key="1">
    <source>
        <dbReference type="EMBL" id="CAB0004754.1"/>
    </source>
</evidence>
<proteinExistence type="predicted"/>
<reference evidence="1 2" key="1">
    <citation type="submission" date="2020-02" db="EMBL/GenBank/DDBJ databases">
        <authorList>
            <person name="Ferguson B K."/>
        </authorList>
    </citation>
    <scope>NUCLEOTIDE SEQUENCE [LARGE SCALE GENOMIC DNA]</scope>
</reference>
<protein>
    <submittedName>
        <fullName evidence="1">Uncharacterized protein</fullName>
    </submittedName>
</protein>
<accession>A0A6H5GL83</accession>
<sequence>MKALHPLYFIPSTTSPLLHPLAVFTSYPPAWALPRGPFSCKYFSLAPAPSTPSKNPHAGPHYNRHRKQLEVAKCHRLLRSSDPSCVFYGRRASRPRSAENETGVSLPLEIRGKTWLVLWWEMNRWMQRKLFGSVLNMRIHEKSMNTQRRYSPWCFVKWLFLFFGPRRGSLFSFVCYTLDPSYNRLEIIECKCDYTRLFEDR</sequence>
<dbReference type="EMBL" id="CADCXU010015147">
    <property type="protein sequence ID" value="CAB0004754.1"/>
    <property type="molecule type" value="Genomic_DNA"/>
</dbReference>
<keyword evidence="2" id="KW-1185">Reference proteome</keyword>